<proteinExistence type="predicted"/>
<protein>
    <submittedName>
        <fullName evidence="3">Type I restriction and modification enzyme subunit R-like protein</fullName>
    </submittedName>
</protein>
<feature type="transmembrane region" description="Helical" evidence="1">
    <location>
        <begin position="237"/>
        <end position="257"/>
    </location>
</feature>
<evidence type="ECO:0000256" key="1">
    <source>
        <dbReference type="SAM" id="Phobius"/>
    </source>
</evidence>
<feature type="domain" description="Type I restriction enzyme R protein N-terminal" evidence="2">
    <location>
        <begin position="36"/>
        <end position="138"/>
    </location>
</feature>
<feature type="transmembrane region" description="Helical" evidence="1">
    <location>
        <begin position="269"/>
        <end position="286"/>
    </location>
</feature>
<dbReference type="EMBL" id="QGDO01000001">
    <property type="protein sequence ID" value="PWJ44814.1"/>
    <property type="molecule type" value="Genomic_DNA"/>
</dbReference>
<gene>
    <name evidence="3" type="ORF">BC781_1011193</name>
</gene>
<dbReference type="OrthoDB" id="9814572at2"/>
<feature type="transmembrane region" description="Helical" evidence="1">
    <location>
        <begin position="191"/>
        <end position="217"/>
    </location>
</feature>
<organism evidence="3 4">
    <name type="scientific">Sediminitomix flava</name>
    <dbReference type="NCBI Taxonomy" id="379075"/>
    <lineage>
        <taxon>Bacteria</taxon>
        <taxon>Pseudomonadati</taxon>
        <taxon>Bacteroidota</taxon>
        <taxon>Cytophagia</taxon>
        <taxon>Cytophagales</taxon>
        <taxon>Flammeovirgaceae</taxon>
        <taxon>Sediminitomix</taxon>
    </lineage>
</organism>
<evidence type="ECO:0000259" key="2">
    <source>
        <dbReference type="Pfam" id="PF13588"/>
    </source>
</evidence>
<sequence length="349" mass="41343">MNQLKQAVKDRYIIFNKKANRVTYLPYGKSRSLSNPEELVQLKTFLALIYKYKYPVHRIQVCVPVKMGSSTKEADIVVYQDDECKSPLIIVECKKEQITQGTFIQAIDQGFSYAASTLAKFVWVTNGHQNAFYEVYPDRIGERRENKLPVLPTYQKERSFLFGIHKGIFLFLTAPLRLIKKLFSKSFKHPQWIEVFIISVMMLFFTLILSKGAVTYYDEIHDLTKVLWKKHGMHFGWIFYVITVCSSLFALLLSSSLELVPMQKKTRTKYIFFTLALMMIPIWYVESSYTLSWWNWKHYKKLPHKTWVYLQPQLVALPFQMGLLFFSLWIQKFKLKKDSIERTKRRKRS</sequence>
<keyword evidence="1" id="KW-0472">Membrane</keyword>
<dbReference type="Pfam" id="PF13588">
    <property type="entry name" value="HSDR_N_2"/>
    <property type="match status" value="1"/>
</dbReference>
<dbReference type="AlphaFoldDB" id="A0A315ZJE5"/>
<dbReference type="InterPro" id="IPR029464">
    <property type="entry name" value="HSDR_N"/>
</dbReference>
<dbReference type="RefSeq" id="WP_109616283.1">
    <property type="nucleotide sequence ID" value="NZ_QGDO01000001.1"/>
</dbReference>
<accession>A0A315ZJE5</accession>
<evidence type="ECO:0000313" key="3">
    <source>
        <dbReference type="EMBL" id="PWJ44814.1"/>
    </source>
</evidence>
<reference evidence="3 4" key="1">
    <citation type="submission" date="2018-03" db="EMBL/GenBank/DDBJ databases">
        <title>Genomic Encyclopedia of Archaeal and Bacterial Type Strains, Phase II (KMG-II): from individual species to whole genera.</title>
        <authorList>
            <person name="Goeker M."/>
        </authorList>
    </citation>
    <scope>NUCLEOTIDE SEQUENCE [LARGE SCALE GENOMIC DNA]</scope>
    <source>
        <strain evidence="3 4">DSM 28229</strain>
    </source>
</reference>
<keyword evidence="4" id="KW-1185">Reference proteome</keyword>
<comment type="caution">
    <text evidence="3">The sequence shown here is derived from an EMBL/GenBank/DDBJ whole genome shotgun (WGS) entry which is preliminary data.</text>
</comment>
<dbReference type="Proteomes" id="UP000245535">
    <property type="component" value="Unassembled WGS sequence"/>
</dbReference>
<dbReference type="Gene3D" id="3.90.1570.30">
    <property type="match status" value="1"/>
</dbReference>
<feature type="transmembrane region" description="Helical" evidence="1">
    <location>
        <begin position="306"/>
        <end position="330"/>
    </location>
</feature>
<name>A0A315ZJE5_SEDFL</name>
<evidence type="ECO:0000313" key="4">
    <source>
        <dbReference type="Proteomes" id="UP000245535"/>
    </source>
</evidence>
<keyword evidence="1" id="KW-0812">Transmembrane</keyword>
<keyword evidence="1" id="KW-1133">Transmembrane helix</keyword>